<evidence type="ECO:0000313" key="4">
    <source>
        <dbReference type="EMBL" id="TKW28812.1"/>
    </source>
</evidence>
<sequence>MGATGMATAAGTAVLVYLVLSGRLCGDAVGDGREDQLISSAVSAAAAARRRRKEEARERARRQRRRERRWPERAPDGWGEAVAVAARTVRLTWAETLGKWALGEVAFGIKYYMRQQGNLQHEYAGSDSVLLDGPEVRQELISLLRYLNQCMYFSKKPYKVFLEFGGYDQNDVLIKKSKARLLKPAFTVVCDRSSKCFLLFIRGAISVKERLTAATGAEVPFHHVVVQEGRVSNLVLGYAHCGMVAGARWIAKRVIPCLSKAVEQFPDYEVKIIGHSMGAGIATILTYILRENEKLSSSTCIAFGPAACMTWDLAESGKDFVTTIVNRNDLVPSLGLVSAAKLRTEVMASSWAHDLRKQIQQTRFLGFVNRSVSFIRSHVPFVSDPRSKVVDVDMLQSQSSEAGSKPSADTLAMVKKRPALVFWSCVAAQKQTVESFKQTQDMENQTDTNVKTVKVTNEAAAELVAIDLRELNLEESDEDNADREEKGSALKETYEEEARELLDSLTDEKQELLPSTSAQERHQLYPPGRILHMVGLQEAEVTTGEQGAQEEVLTLYETPRHLYSKIRLAGSMISEHYMPKYIKTMEQLIEKLAEEDIDNQLDSL</sequence>
<dbReference type="PANTHER" id="PTHR46023:SF1">
    <property type="entry name" value="OS12G0554500 PROTEIN"/>
    <property type="match status" value="1"/>
</dbReference>
<dbReference type="Gramene" id="TKW28812">
    <property type="protein sequence ID" value="TKW28812"/>
    <property type="gene ID" value="SEVIR_3G352800v2"/>
</dbReference>
<feature type="compositionally biased region" description="Basic residues" evidence="1">
    <location>
        <begin position="59"/>
        <end position="68"/>
    </location>
</feature>
<evidence type="ECO:0000313" key="5">
    <source>
        <dbReference type="Proteomes" id="UP000298652"/>
    </source>
</evidence>
<dbReference type="CDD" id="cd00519">
    <property type="entry name" value="Lipase_3"/>
    <property type="match status" value="1"/>
</dbReference>
<reference evidence="4" key="1">
    <citation type="submission" date="2019-03" db="EMBL/GenBank/DDBJ databases">
        <title>WGS assembly of Setaria viridis.</title>
        <authorList>
            <person name="Huang P."/>
            <person name="Jenkins J."/>
            <person name="Grimwood J."/>
            <person name="Barry K."/>
            <person name="Healey A."/>
            <person name="Mamidi S."/>
            <person name="Sreedasyam A."/>
            <person name="Shu S."/>
            <person name="Feldman M."/>
            <person name="Wu J."/>
            <person name="Yu Y."/>
            <person name="Chen C."/>
            <person name="Johnson J."/>
            <person name="Rokhsar D."/>
            <person name="Baxter I."/>
            <person name="Schmutz J."/>
            <person name="Brutnell T."/>
            <person name="Kellogg E."/>
        </authorList>
    </citation>
    <scope>NUCLEOTIDE SEQUENCE [LARGE SCALE GENOMIC DNA]</scope>
</reference>
<feature type="chain" id="PRO_5020274241" description="Fungal lipase-type domain-containing protein" evidence="2">
    <location>
        <begin position="22"/>
        <end position="604"/>
    </location>
</feature>
<dbReference type="Proteomes" id="UP000298652">
    <property type="component" value="Chromosome 3"/>
</dbReference>
<accession>A0A4U6VIV5</accession>
<feature type="region of interest" description="Disordered" evidence="1">
    <location>
        <begin position="49"/>
        <end position="72"/>
    </location>
</feature>
<feature type="domain" description="Fungal lipase-type" evidence="3">
    <location>
        <begin position="199"/>
        <end position="334"/>
    </location>
</feature>
<name>A0A4U6VIV5_SETVI</name>
<evidence type="ECO:0000259" key="3">
    <source>
        <dbReference type="Pfam" id="PF01764"/>
    </source>
</evidence>
<gene>
    <name evidence="4" type="ORF">SEVIR_3G352800v2</name>
</gene>
<dbReference type="AlphaFoldDB" id="A0A4U6VIV5"/>
<dbReference type="SUPFAM" id="SSF53474">
    <property type="entry name" value="alpha/beta-Hydrolases"/>
    <property type="match status" value="1"/>
</dbReference>
<keyword evidence="5" id="KW-1185">Reference proteome</keyword>
<proteinExistence type="predicted"/>
<dbReference type="GO" id="GO:0006629">
    <property type="term" value="P:lipid metabolic process"/>
    <property type="evidence" value="ECO:0007669"/>
    <property type="project" value="InterPro"/>
</dbReference>
<dbReference type="OMA" id="ASSWVHD"/>
<keyword evidence="2" id="KW-0732">Signal</keyword>
<evidence type="ECO:0000256" key="1">
    <source>
        <dbReference type="SAM" id="MobiDB-lite"/>
    </source>
</evidence>
<dbReference type="PANTHER" id="PTHR46023">
    <property type="entry name" value="LIPASE CLASS 3 PROTEIN-LIKE"/>
    <property type="match status" value="1"/>
</dbReference>
<feature type="signal peptide" evidence="2">
    <location>
        <begin position="1"/>
        <end position="21"/>
    </location>
</feature>
<evidence type="ECO:0000256" key="2">
    <source>
        <dbReference type="SAM" id="SignalP"/>
    </source>
</evidence>
<dbReference type="InterPro" id="IPR002921">
    <property type="entry name" value="Fungal_lipase-type"/>
</dbReference>
<protein>
    <recommendedName>
        <fullName evidence="3">Fungal lipase-type domain-containing protein</fullName>
    </recommendedName>
</protein>
<dbReference type="Pfam" id="PF01764">
    <property type="entry name" value="Lipase_3"/>
    <property type="match status" value="1"/>
</dbReference>
<dbReference type="InterPro" id="IPR029058">
    <property type="entry name" value="AB_hydrolase_fold"/>
</dbReference>
<dbReference type="Gene3D" id="3.40.50.1820">
    <property type="entry name" value="alpha/beta hydrolase"/>
    <property type="match status" value="1"/>
</dbReference>
<dbReference type="EMBL" id="CM016554">
    <property type="protein sequence ID" value="TKW28812.1"/>
    <property type="molecule type" value="Genomic_DNA"/>
</dbReference>
<organism evidence="4 5">
    <name type="scientific">Setaria viridis</name>
    <name type="common">Green bristlegrass</name>
    <name type="synonym">Setaria italica subsp. viridis</name>
    <dbReference type="NCBI Taxonomy" id="4556"/>
    <lineage>
        <taxon>Eukaryota</taxon>
        <taxon>Viridiplantae</taxon>
        <taxon>Streptophyta</taxon>
        <taxon>Embryophyta</taxon>
        <taxon>Tracheophyta</taxon>
        <taxon>Spermatophyta</taxon>
        <taxon>Magnoliopsida</taxon>
        <taxon>Liliopsida</taxon>
        <taxon>Poales</taxon>
        <taxon>Poaceae</taxon>
        <taxon>PACMAD clade</taxon>
        <taxon>Panicoideae</taxon>
        <taxon>Panicodae</taxon>
        <taxon>Paniceae</taxon>
        <taxon>Cenchrinae</taxon>
        <taxon>Setaria</taxon>
    </lineage>
</organism>